<feature type="transmembrane region" description="Helical" evidence="1">
    <location>
        <begin position="38"/>
        <end position="55"/>
    </location>
</feature>
<gene>
    <name evidence="2" type="ORF">J2851_003694</name>
</gene>
<sequence length="169" mass="18445">MAETLRYPPNVLLGDYARAMAGLALTALPLALLQVTPWIAGPLALCALLFAVFALRTAQRQMTRVTMDEEALRAEGPLGATIRWDALSDLRLRYYATKRGRDDGWMQATLIGRGSTIRIDSNLDGFDAVIERAVTAVRTNGLRLSRVTIDNLLALGITPPEPLPEDTPS</sequence>
<dbReference type="Proteomes" id="UP000781958">
    <property type="component" value="Unassembled WGS sequence"/>
</dbReference>
<name>A0ABS4SMX9_9PROT</name>
<protein>
    <recommendedName>
        <fullName evidence="4">PH domain-containing protein</fullName>
    </recommendedName>
</protein>
<comment type="caution">
    <text evidence="2">The sequence shown here is derived from an EMBL/GenBank/DDBJ whole genome shotgun (WGS) entry which is preliminary data.</text>
</comment>
<evidence type="ECO:0008006" key="4">
    <source>
        <dbReference type="Google" id="ProtNLM"/>
    </source>
</evidence>
<dbReference type="RefSeq" id="WP_209767825.1">
    <property type="nucleotide sequence ID" value="NZ_JAGINP010000013.1"/>
</dbReference>
<keyword evidence="1" id="KW-1133">Transmembrane helix</keyword>
<reference evidence="2 3" key="1">
    <citation type="submission" date="2021-03" db="EMBL/GenBank/DDBJ databases">
        <title>Genomic Encyclopedia of Type Strains, Phase III (KMG-III): the genomes of soil and plant-associated and newly described type strains.</title>
        <authorList>
            <person name="Whitman W."/>
        </authorList>
    </citation>
    <scope>NUCLEOTIDE SEQUENCE [LARGE SCALE GENOMIC DNA]</scope>
    <source>
        <strain evidence="2 3">IMMIB AFH-6</strain>
    </source>
</reference>
<keyword evidence="1" id="KW-0812">Transmembrane</keyword>
<keyword evidence="1" id="KW-0472">Membrane</keyword>
<evidence type="ECO:0000313" key="2">
    <source>
        <dbReference type="EMBL" id="MBP2293909.1"/>
    </source>
</evidence>
<evidence type="ECO:0000256" key="1">
    <source>
        <dbReference type="SAM" id="Phobius"/>
    </source>
</evidence>
<organism evidence="2 3">
    <name type="scientific">Azospirillum rugosum</name>
    <dbReference type="NCBI Taxonomy" id="416170"/>
    <lineage>
        <taxon>Bacteria</taxon>
        <taxon>Pseudomonadati</taxon>
        <taxon>Pseudomonadota</taxon>
        <taxon>Alphaproteobacteria</taxon>
        <taxon>Rhodospirillales</taxon>
        <taxon>Azospirillaceae</taxon>
        <taxon>Azospirillum</taxon>
    </lineage>
</organism>
<accession>A0ABS4SMX9</accession>
<proteinExistence type="predicted"/>
<dbReference type="EMBL" id="JAGINP010000013">
    <property type="protein sequence ID" value="MBP2293909.1"/>
    <property type="molecule type" value="Genomic_DNA"/>
</dbReference>
<keyword evidence="3" id="KW-1185">Reference proteome</keyword>
<evidence type="ECO:0000313" key="3">
    <source>
        <dbReference type="Proteomes" id="UP000781958"/>
    </source>
</evidence>